<feature type="compositionally biased region" description="Polar residues" evidence="1">
    <location>
        <begin position="90"/>
        <end position="112"/>
    </location>
</feature>
<evidence type="ECO:0000256" key="2">
    <source>
        <dbReference type="SAM" id="Phobius"/>
    </source>
</evidence>
<keyword evidence="2" id="KW-0812">Transmembrane</keyword>
<name>A0A3E1F0N0_9FLAO</name>
<keyword evidence="2" id="KW-1133">Transmembrane helix</keyword>
<protein>
    <recommendedName>
        <fullName evidence="5">Energy transducer TonB</fullName>
    </recommendedName>
</protein>
<reference evidence="3 4" key="1">
    <citation type="submission" date="2018-08" db="EMBL/GenBank/DDBJ databases">
        <title>The draft genome squence of Brumimicrobium sp. N62.</title>
        <authorList>
            <person name="Du Z.-J."/>
            <person name="Luo H.-R."/>
        </authorList>
    </citation>
    <scope>NUCLEOTIDE SEQUENCE [LARGE SCALE GENOMIC DNA]</scope>
    <source>
        <strain evidence="3 4">N62</strain>
    </source>
</reference>
<evidence type="ECO:0000313" key="4">
    <source>
        <dbReference type="Proteomes" id="UP000257127"/>
    </source>
</evidence>
<dbReference type="Proteomes" id="UP000257127">
    <property type="component" value="Unassembled WGS sequence"/>
</dbReference>
<accession>A0A3E1F0N0</accession>
<evidence type="ECO:0000256" key="1">
    <source>
        <dbReference type="SAM" id="MobiDB-lite"/>
    </source>
</evidence>
<organism evidence="3 4">
    <name type="scientific">Brumimicrobium aurantiacum</name>
    <dbReference type="NCBI Taxonomy" id="1737063"/>
    <lineage>
        <taxon>Bacteria</taxon>
        <taxon>Pseudomonadati</taxon>
        <taxon>Bacteroidota</taxon>
        <taxon>Flavobacteriia</taxon>
        <taxon>Flavobacteriales</taxon>
        <taxon>Crocinitomicaceae</taxon>
        <taxon>Brumimicrobium</taxon>
    </lineage>
</organism>
<feature type="transmembrane region" description="Helical" evidence="2">
    <location>
        <begin position="15"/>
        <end position="33"/>
    </location>
</feature>
<feature type="compositionally biased region" description="Low complexity" evidence="1">
    <location>
        <begin position="72"/>
        <end position="81"/>
    </location>
</feature>
<comment type="caution">
    <text evidence="3">The sequence shown here is derived from an EMBL/GenBank/DDBJ whole genome shotgun (WGS) entry which is preliminary data.</text>
</comment>
<keyword evidence="4" id="KW-1185">Reference proteome</keyword>
<gene>
    <name evidence="3" type="ORF">DXU93_00020</name>
</gene>
<dbReference type="RefSeq" id="WP_116879201.1">
    <property type="nucleotide sequence ID" value="NZ_QURB01000001.1"/>
</dbReference>
<evidence type="ECO:0008006" key="5">
    <source>
        <dbReference type="Google" id="ProtNLM"/>
    </source>
</evidence>
<feature type="compositionally biased region" description="Gly residues" evidence="1">
    <location>
        <begin position="122"/>
        <end position="153"/>
    </location>
</feature>
<dbReference type="AlphaFoldDB" id="A0A3E1F0N0"/>
<proteinExistence type="predicted"/>
<evidence type="ECO:0000313" key="3">
    <source>
        <dbReference type="EMBL" id="RFC55360.1"/>
    </source>
</evidence>
<keyword evidence="2" id="KW-0472">Membrane</keyword>
<sequence length="240" mass="24951">MAQVPVVRESDNRKGIIAAVAFLLITLFLLFFIKYSEPDPPKVTIPIPILMGESGIENFEVNNGGGGAPSQNVEPTPTPVENPEEQPTQDESVIQTPTGTGDSQSDNTSSQEAEAANPFSGSGSGGSGTSGSGGGFGSDDGPGSGAGEAGTGAAGDRVRISNIRSKPKTPNDEVCKISLKLTVNSQGSVLRADVIRSQTTATNQRLIDEVIGLAKKEVRYKEKPGAKNEITYYTVTVQPG</sequence>
<feature type="region of interest" description="Disordered" evidence="1">
    <location>
        <begin position="58"/>
        <end position="171"/>
    </location>
</feature>
<dbReference type="EMBL" id="QURB01000001">
    <property type="protein sequence ID" value="RFC55360.1"/>
    <property type="molecule type" value="Genomic_DNA"/>
</dbReference>
<dbReference type="OrthoDB" id="1467299at2"/>